<dbReference type="Pfam" id="PF13377">
    <property type="entry name" value="Peripla_BP_3"/>
    <property type="match status" value="1"/>
</dbReference>
<dbReference type="Pfam" id="PF00356">
    <property type="entry name" value="LacI"/>
    <property type="match status" value="1"/>
</dbReference>
<feature type="region of interest" description="Disordered" evidence="4">
    <location>
        <begin position="351"/>
        <end position="373"/>
    </location>
</feature>
<organism evidence="6 7">
    <name type="scientific">Streptosporangium fragile</name>
    <dbReference type="NCBI Taxonomy" id="46186"/>
    <lineage>
        <taxon>Bacteria</taxon>
        <taxon>Bacillati</taxon>
        <taxon>Actinomycetota</taxon>
        <taxon>Actinomycetes</taxon>
        <taxon>Streptosporangiales</taxon>
        <taxon>Streptosporangiaceae</taxon>
        <taxon>Streptosporangium</taxon>
    </lineage>
</organism>
<evidence type="ECO:0000259" key="5">
    <source>
        <dbReference type="PROSITE" id="PS50932"/>
    </source>
</evidence>
<feature type="domain" description="HTH lacI-type" evidence="5">
    <location>
        <begin position="52"/>
        <end position="108"/>
    </location>
</feature>
<reference evidence="6 7" key="1">
    <citation type="journal article" date="2019" name="Int. J. Syst. Evol. Microbiol.">
        <title>The Global Catalogue of Microorganisms (GCM) 10K type strain sequencing project: providing services to taxonomists for standard genome sequencing and annotation.</title>
        <authorList>
            <consortium name="The Broad Institute Genomics Platform"/>
            <consortium name="The Broad Institute Genome Sequencing Center for Infectious Disease"/>
            <person name="Wu L."/>
            <person name="Ma J."/>
        </authorList>
    </citation>
    <scope>NUCLEOTIDE SEQUENCE [LARGE SCALE GENOMIC DNA]</scope>
    <source>
        <strain evidence="6 7">JCM 6242</strain>
    </source>
</reference>
<dbReference type="PROSITE" id="PS50932">
    <property type="entry name" value="HTH_LACI_2"/>
    <property type="match status" value="1"/>
</dbReference>
<dbReference type="SMART" id="SM00354">
    <property type="entry name" value="HTH_LACI"/>
    <property type="match status" value="1"/>
</dbReference>
<dbReference type="Gene3D" id="3.40.50.2300">
    <property type="match status" value="2"/>
</dbReference>
<comment type="caution">
    <text evidence="6">The sequence shown here is derived from an EMBL/GenBank/DDBJ whole genome shotgun (WGS) entry which is preliminary data.</text>
</comment>
<evidence type="ECO:0000256" key="3">
    <source>
        <dbReference type="ARBA" id="ARBA00023163"/>
    </source>
</evidence>
<accession>A0ABN3VSL1</accession>
<dbReference type="PANTHER" id="PTHR30146">
    <property type="entry name" value="LACI-RELATED TRANSCRIPTIONAL REPRESSOR"/>
    <property type="match status" value="1"/>
</dbReference>
<keyword evidence="3" id="KW-0804">Transcription</keyword>
<evidence type="ECO:0000256" key="4">
    <source>
        <dbReference type="SAM" id="MobiDB-lite"/>
    </source>
</evidence>
<dbReference type="InterPro" id="IPR046335">
    <property type="entry name" value="LacI/GalR-like_sensor"/>
</dbReference>
<evidence type="ECO:0000313" key="6">
    <source>
        <dbReference type="EMBL" id="GAA2857051.1"/>
    </source>
</evidence>
<evidence type="ECO:0000313" key="7">
    <source>
        <dbReference type="Proteomes" id="UP001500831"/>
    </source>
</evidence>
<dbReference type="InterPro" id="IPR028082">
    <property type="entry name" value="Peripla_BP_I"/>
</dbReference>
<dbReference type="Proteomes" id="UP001500831">
    <property type="component" value="Unassembled WGS sequence"/>
</dbReference>
<sequence length="373" mass="39935">MPETGTPPPGTTPRSATKIHIDLRRCASDYTDTIQCGVGETREISMARARRVTSIDVAREAGVSQTTVSYVLNNVPHQKISEETRQRIYAAVDKLGYTPSAAARTLRLGRSDIVLLLIADLPLGSTAIELIEHLTADLERHGLSVITRIESGRTVASLWKDLAPAAVISFAPVAKEHRADMRADGTYVVNVWGDSEGEPNVMTRGQFRIGRMQIDHLASQGHVRVGYAAPVDPRVRAFFDPRLEGVRRGCAEHGLTPPSVREVVLDAEAAAAAARAWRAEGVTGVCAFNDEVAIALLAGMRAAGLSAPADLAVIGVDDMPMARFAEPPLTTINQHMDAVAAELADAVLGGLERPDARRPGPPESATLVIRRSA</sequence>
<dbReference type="Gene3D" id="1.10.260.40">
    <property type="entry name" value="lambda repressor-like DNA-binding domains"/>
    <property type="match status" value="1"/>
</dbReference>
<keyword evidence="1" id="KW-0805">Transcription regulation</keyword>
<dbReference type="PANTHER" id="PTHR30146:SF153">
    <property type="entry name" value="LACTOSE OPERON REPRESSOR"/>
    <property type="match status" value="1"/>
</dbReference>
<gene>
    <name evidence="6" type="ORF">GCM10010517_15380</name>
</gene>
<dbReference type="SUPFAM" id="SSF53822">
    <property type="entry name" value="Periplasmic binding protein-like I"/>
    <property type="match status" value="1"/>
</dbReference>
<dbReference type="SUPFAM" id="SSF47413">
    <property type="entry name" value="lambda repressor-like DNA-binding domains"/>
    <property type="match status" value="1"/>
</dbReference>
<dbReference type="GO" id="GO:0003677">
    <property type="term" value="F:DNA binding"/>
    <property type="evidence" value="ECO:0007669"/>
    <property type="project" value="UniProtKB-KW"/>
</dbReference>
<dbReference type="InterPro" id="IPR010982">
    <property type="entry name" value="Lambda_DNA-bd_dom_sf"/>
</dbReference>
<dbReference type="EMBL" id="BAAAVI010000008">
    <property type="protein sequence ID" value="GAA2857051.1"/>
    <property type="molecule type" value="Genomic_DNA"/>
</dbReference>
<proteinExistence type="predicted"/>
<dbReference type="InterPro" id="IPR000843">
    <property type="entry name" value="HTH_LacI"/>
</dbReference>
<evidence type="ECO:0000256" key="2">
    <source>
        <dbReference type="ARBA" id="ARBA00023125"/>
    </source>
</evidence>
<keyword evidence="2 6" id="KW-0238">DNA-binding</keyword>
<evidence type="ECO:0000256" key="1">
    <source>
        <dbReference type="ARBA" id="ARBA00023015"/>
    </source>
</evidence>
<keyword evidence="7" id="KW-1185">Reference proteome</keyword>
<name>A0ABN3VSL1_9ACTN</name>
<dbReference type="CDD" id="cd01392">
    <property type="entry name" value="HTH_LacI"/>
    <property type="match status" value="1"/>
</dbReference>
<protein>
    <submittedName>
        <fullName evidence="6">LacI family DNA-binding transcriptional regulator</fullName>
    </submittedName>
</protein>